<name>A0A220U5I3_9BACI</name>
<feature type="chain" id="PRO_5038959719" description="LysM domain-containing protein" evidence="1">
    <location>
        <begin position="23"/>
        <end position="104"/>
    </location>
</feature>
<dbReference type="Proteomes" id="UP000198312">
    <property type="component" value="Chromosome"/>
</dbReference>
<dbReference type="EMBL" id="CP022315">
    <property type="protein sequence ID" value="ASK63176.1"/>
    <property type="molecule type" value="Genomic_DNA"/>
</dbReference>
<dbReference type="KEGG" id="vil:CFK37_13960"/>
<dbReference type="AlphaFoldDB" id="A0A220U5I3"/>
<proteinExistence type="predicted"/>
<organism evidence="2 3">
    <name type="scientific">Virgibacillus phasianinus</name>
    <dbReference type="NCBI Taxonomy" id="2017483"/>
    <lineage>
        <taxon>Bacteria</taxon>
        <taxon>Bacillati</taxon>
        <taxon>Bacillota</taxon>
        <taxon>Bacilli</taxon>
        <taxon>Bacillales</taxon>
        <taxon>Bacillaceae</taxon>
        <taxon>Virgibacillus</taxon>
    </lineage>
</organism>
<reference evidence="2 3" key="1">
    <citation type="submission" date="2017-07" db="EMBL/GenBank/DDBJ databases">
        <title>Virgibacillus sp. LM2416.</title>
        <authorList>
            <person name="Tak E.J."/>
            <person name="Bae J.-W."/>
        </authorList>
    </citation>
    <scope>NUCLEOTIDE SEQUENCE [LARGE SCALE GENOMIC DNA]</scope>
    <source>
        <strain evidence="2 3">LM2416</strain>
    </source>
</reference>
<keyword evidence="1" id="KW-0732">Signal</keyword>
<evidence type="ECO:0000256" key="1">
    <source>
        <dbReference type="SAM" id="SignalP"/>
    </source>
</evidence>
<evidence type="ECO:0000313" key="3">
    <source>
        <dbReference type="Proteomes" id="UP000198312"/>
    </source>
</evidence>
<dbReference type="RefSeq" id="WP_089062435.1">
    <property type="nucleotide sequence ID" value="NZ_CP022315.1"/>
</dbReference>
<evidence type="ECO:0008006" key="4">
    <source>
        <dbReference type="Google" id="ProtNLM"/>
    </source>
</evidence>
<gene>
    <name evidence="2" type="ORF">CFK37_13960</name>
</gene>
<evidence type="ECO:0000313" key="2">
    <source>
        <dbReference type="EMBL" id="ASK63176.1"/>
    </source>
</evidence>
<sequence length="104" mass="11983">MNFFKKSLILITVILLCASIYNDMTSGSITIDKENKGEVVDGDKYVQVKVLPGQTVLSIVETYNKINSLDVEKIISDFKKLNPQVKPYQLKAYNYYYFPVYQKD</sequence>
<keyword evidence="3" id="KW-1185">Reference proteome</keyword>
<feature type="signal peptide" evidence="1">
    <location>
        <begin position="1"/>
        <end position="22"/>
    </location>
</feature>
<accession>A0A220U5I3</accession>
<dbReference type="OrthoDB" id="2691912at2"/>
<protein>
    <recommendedName>
        <fullName evidence="4">LysM domain-containing protein</fullName>
    </recommendedName>
</protein>